<evidence type="ECO:0000256" key="1">
    <source>
        <dbReference type="SAM" id="MobiDB-lite"/>
    </source>
</evidence>
<reference evidence="2 3" key="1">
    <citation type="submission" date="2019-07" db="EMBL/GenBank/DDBJ databases">
        <title>De Novo Assembly of kiwifruit Actinidia rufa.</title>
        <authorList>
            <person name="Sugita-Konishi S."/>
            <person name="Sato K."/>
            <person name="Mori E."/>
            <person name="Abe Y."/>
            <person name="Kisaki G."/>
            <person name="Hamano K."/>
            <person name="Suezawa K."/>
            <person name="Otani M."/>
            <person name="Fukuda T."/>
            <person name="Manabe T."/>
            <person name="Gomi K."/>
            <person name="Tabuchi M."/>
            <person name="Akimitsu K."/>
            <person name="Kataoka I."/>
        </authorList>
    </citation>
    <scope>NUCLEOTIDE SEQUENCE [LARGE SCALE GENOMIC DNA]</scope>
    <source>
        <strain evidence="3">cv. Fuchu</strain>
    </source>
</reference>
<protein>
    <submittedName>
        <fullName evidence="2">Uncharacterized protein</fullName>
    </submittedName>
</protein>
<proteinExistence type="predicted"/>
<dbReference type="Proteomes" id="UP000585474">
    <property type="component" value="Unassembled WGS sequence"/>
</dbReference>
<dbReference type="EMBL" id="BJWL01000017">
    <property type="protein sequence ID" value="GFZ04978.1"/>
    <property type="molecule type" value="Genomic_DNA"/>
</dbReference>
<keyword evidence="3" id="KW-1185">Reference proteome</keyword>
<feature type="region of interest" description="Disordered" evidence="1">
    <location>
        <begin position="164"/>
        <end position="187"/>
    </location>
</feature>
<evidence type="ECO:0000313" key="2">
    <source>
        <dbReference type="EMBL" id="GFZ04978.1"/>
    </source>
</evidence>
<dbReference type="AlphaFoldDB" id="A0A7J0G2J3"/>
<gene>
    <name evidence="2" type="ORF">Acr_17g0005500</name>
</gene>
<organism evidence="2 3">
    <name type="scientific">Actinidia rufa</name>
    <dbReference type="NCBI Taxonomy" id="165716"/>
    <lineage>
        <taxon>Eukaryota</taxon>
        <taxon>Viridiplantae</taxon>
        <taxon>Streptophyta</taxon>
        <taxon>Embryophyta</taxon>
        <taxon>Tracheophyta</taxon>
        <taxon>Spermatophyta</taxon>
        <taxon>Magnoliopsida</taxon>
        <taxon>eudicotyledons</taxon>
        <taxon>Gunneridae</taxon>
        <taxon>Pentapetalae</taxon>
        <taxon>asterids</taxon>
        <taxon>Ericales</taxon>
        <taxon>Actinidiaceae</taxon>
        <taxon>Actinidia</taxon>
    </lineage>
</organism>
<dbReference type="OrthoDB" id="1752268at2759"/>
<comment type="caution">
    <text evidence="2">The sequence shown here is derived from an EMBL/GenBank/DDBJ whole genome shotgun (WGS) entry which is preliminary data.</text>
</comment>
<sequence>MRTRVSSRFKLATQLKVYEGKTDPMDHLDSYKNLMILQGSDRDVRKKTNDRHPHIPPRLPNLILPPLNTPIAQVLTEIKHEEFIKWPWKIKIDPHKRNKNKYCEFHQDHERNTEDYFQLKEQIADMIKRGYLEKYVANRPCLDSPDRRYGDNRPTAGDIQVIHDGFGSKGCSSSSQKRHVREASRREEKAYNLSSSLAIAH</sequence>
<accession>A0A7J0G2J3</accession>
<evidence type="ECO:0000313" key="3">
    <source>
        <dbReference type="Proteomes" id="UP000585474"/>
    </source>
</evidence>
<name>A0A7J0G2J3_9ERIC</name>